<proteinExistence type="predicted"/>
<dbReference type="EMBL" id="KI660200">
    <property type="protein sequence ID" value="ETN76926.1"/>
    <property type="molecule type" value="Genomic_DNA"/>
</dbReference>
<protein>
    <submittedName>
        <fullName evidence="1">Uncharacterized protein</fullName>
    </submittedName>
</protein>
<gene>
    <name evidence="1" type="ORF">NECAME_00451</name>
</gene>
<dbReference type="Proteomes" id="UP000053676">
    <property type="component" value="Unassembled WGS sequence"/>
</dbReference>
<organism evidence="1 2">
    <name type="scientific">Necator americanus</name>
    <name type="common">Human hookworm</name>
    <dbReference type="NCBI Taxonomy" id="51031"/>
    <lineage>
        <taxon>Eukaryota</taxon>
        <taxon>Metazoa</taxon>
        <taxon>Ecdysozoa</taxon>
        <taxon>Nematoda</taxon>
        <taxon>Chromadorea</taxon>
        <taxon>Rhabditida</taxon>
        <taxon>Rhabditina</taxon>
        <taxon>Rhabditomorpha</taxon>
        <taxon>Strongyloidea</taxon>
        <taxon>Ancylostomatidae</taxon>
        <taxon>Bunostominae</taxon>
        <taxon>Necator</taxon>
    </lineage>
</organism>
<dbReference type="AlphaFoldDB" id="W2T6Y6"/>
<reference evidence="2" key="1">
    <citation type="journal article" date="2014" name="Nat. Genet.">
        <title>Genome of the human hookworm Necator americanus.</title>
        <authorList>
            <person name="Tang Y.T."/>
            <person name="Gao X."/>
            <person name="Rosa B.A."/>
            <person name="Abubucker S."/>
            <person name="Hallsworth-Pepin K."/>
            <person name="Martin J."/>
            <person name="Tyagi R."/>
            <person name="Heizer E."/>
            <person name="Zhang X."/>
            <person name="Bhonagiri-Palsikar V."/>
            <person name="Minx P."/>
            <person name="Warren W.C."/>
            <person name="Wang Q."/>
            <person name="Zhan B."/>
            <person name="Hotez P.J."/>
            <person name="Sternberg P.W."/>
            <person name="Dougall A."/>
            <person name="Gaze S.T."/>
            <person name="Mulvenna J."/>
            <person name="Sotillo J."/>
            <person name="Ranganathan S."/>
            <person name="Rabelo E.M."/>
            <person name="Wilson R.K."/>
            <person name="Felgner P.L."/>
            <person name="Bethony J."/>
            <person name="Hawdon J.M."/>
            <person name="Gasser R.B."/>
            <person name="Loukas A."/>
            <person name="Mitreva M."/>
        </authorList>
    </citation>
    <scope>NUCLEOTIDE SEQUENCE [LARGE SCALE GENOMIC DNA]</scope>
</reference>
<accession>W2T6Y6</accession>
<name>W2T6Y6_NECAM</name>
<evidence type="ECO:0000313" key="2">
    <source>
        <dbReference type="Proteomes" id="UP000053676"/>
    </source>
</evidence>
<dbReference type="KEGG" id="nai:NECAME_00451"/>
<evidence type="ECO:0000313" key="1">
    <source>
        <dbReference type="EMBL" id="ETN76926.1"/>
    </source>
</evidence>
<keyword evidence="2" id="KW-1185">Reference proteome</keyword>
<sequence>MRTLKGPWSHGTLVRCADPLQDSRSATGCCSKGIKDQEFGVNQSFYDTPTLFGFEEILAISCSSIFASKRINA</sequence>